<keyword evidence="2" id="KW-1185">Reference proteome</keyword>
<protein>
    <recommendedName>
        <fullName evidence="3">F-box domain-containing protein</fullName>
    </recommendedName>
</protein>
<dbReference type="AlphaFoldDB" id="A0AAE0X0U5"/>
<evidence type="ECO:0000313" key="1">
    <source>
        <dbReference type="EMBL" id="KAK3682371.1"/>
    </source>
</evidence>
<evidence type="ECO:0000313" key="2">
    <source>
        <dbReference type="Proteomes" id="UP001270362"/>
    </source>
</evidence>
<accession>A0AAE0X0U5</accession>
<sequence>MAPSTVTATPIAQPASRLFCIPQEIRSAIFEALFRNTRLSYGRSYLNDDLEYKAIKPGVNSLAILRTCRQVHQQIGLSWTRFVLFSFEDVLTMTDKLSSLPFRMRALIKHMRICQQGAYNGDHPYHAPPLYERINRVHGLRLDLLVVLGKGQRDEENYRTLDGLIKHGVRWKELLFIPHQSGSLSFMGPWPLAEDIRDPQPYSWDQELKNRDGNTASVVISRSTVPEYRRFAPGDAPRFYIRSVDVKHWKDMVAFEQKWPEDFDACMNYGYDEDREILGYDERHKDMLVVVKRGRRTRFHGLLEMFPQAPEKARGPSHPDYWVDKTVAETPAVYEETDDNYSNAYDYVWRPRMTWFYYHFRCQYS</sequence>
<organism evidence="1 2">
    <name type="scientific">Podospora appendiculata</name>
    <dbReference type="NCBI Taxonomy" id="314037"/>
    <lineage>
        <taxon>Eukaryota</taxon>
        <taxon>Fungi</taxon>
        <taxon>Dikarya</taxon>
        <taxon>Ascomycota</taxon>
        <taxon>Pezizomycotina</taxon>
        <taxon>Sordariomycetes</taxon>
        <taxon>Sordariomycetidae</taxon>
        <taxon>Sordariales</taxon>
        <taxon>Podosporaceae</taxon>
        <taxon>Podospora</taxon>
    </lineage>
</organism>
<name>A0AAE0X0U5_9PEZI</name>
<reference evidence="1" key="1">
    <citation type="journal article" date="2023" name="Mol. Phylogenet. Evol.">
        <title>Genome-scale phylogeny and comparative genomics of the fungal order Sordariales.</title>
        <authorList>
            <person name="Hensen N."/>
            <person name="Bonometti L."/>
            <person name="Westerberg I."/>
            <person name="Brannstrom I.O."/>
            <person name="Guillou S."/>
            <person name="Cros-Aarteil S."/>
            <person name="Calhoun S."/>
            <person name="Haridas S."/>
            <person name="Kuo A."/>
            <person name="Mondo S."/>
            <person name="Pangilinan J."/>
            <person name="Riley R."/>
            <person name="LaButti K."/>
            <person name="Andreopoulos B."/>
            <person name="Lipzen A."/>
            <person name="Chen C."/>
            <person name="Yan M."/>
            <person name="Daum C."/>
            <person name="Ng V."/>
            <person name="Clum A."/>
            <person name="Steindorff A."/>
            <person name="Ohm R.A."/>
            <person name="Martin F."/>
            <person name="Silar P."/>
            <person name="Natvig D.O."/>
            <person name="Lalanne C."/>
            <person name="Gautier V."/>
            <person name="Ament-Velasquez S.L."/>
            <person name="Kruys A."/>
            <person name="Hutchinson M.I."/>
            <person name="Powell A.J."/>
            <person name="Barry K."/>
            <person name="Miller A.N."/>
            <person name="Grigoriev I.V."/>
            <person name="Debuchy R."/>
            <person name="Gladieux P."/>
            <person name="Hiltunen Thoren M."/>
            <person name="Johannesson H."/>
        </authorList>
    </citation>
    <scope>NUCLEOTIDE SEQUENCE</scope>
    <source>
        <strain evidence="1">CBS 314.62</strain>
    </source>
</reference>
<evidence type="ECO:0008006" key="3">
    <source>
        <dbReference type="Google" id="ProtNLM"/>
    </source>
</evidence>
<proteinExistence type="predicted"/>
<comment type="caution">
    <text evidence="1">The sequence shown here is derived from an EMBL/GenBank/DDBJ whole genome shotgun (WGS) entry which is preliminary data.</text>
</comment>
<dbReference type="Proteomes" id="UP001270362">
    <property type="component" value="Unassembled WGS sequence"/>
</dbReference>
<dbReference type="EMBL" id="JAULSO010000005">
    <property type="protein sequence ID" value="KAK3682371.1"/>
    <property type="molecule type" value="Genomic_DNA"/>
</dbReference>
<reference evidence="1" key="2">
    <citation type="submission" date="2023-06" db="EMBL/GenBank/DDBJ databases">
        <authorList>
            <consortium name="Lawrence Berkeley National Laboratory"/>
            <person name="Haridas S."/>
            <person name="Hensen N."/>
            <person name="Bonometti L."/>
            <person name="Westerberg I."/>
            <person name="Brannstrom I.O."/>
            <person name="Guillou S."/>
            <person name="Cros-Aarteil S."/>
            <person name="Calhoun S."/>
            <person name="Kuo A."/>
            <person name="Mondo S."/>
            <person name="Pangilinan J."/>
            <person name="Riley R."/>
            <person name="Labutti K."/>
            <person name="Andreopoulos B."/>
            <person name="Lipzen A."/>
            <person name="Chen C."/>
            <person name="Yanf M."/>
            <person name="Daum C."/>
            <person name="Ng V."/>
            <person name="Clum A."/>
            <person name="Steindorff A."/>
            <person name="Ohm R."/>
            <person name="Martin F."/>
            <person name="Silar P."/>
            <person name="Natvig D."/>
            <person name="Lalanne C."/>
            <person name="Gautier V."/>
            <person name="Ament-Velasquez S.L."/>
            <person name="Kruys A."/>
            <person name="Hutchinson M.I."/>
            <person name="Powell A.J."/>
            <person name="Barry K."/>
            <person name="Miller A.N."/>
            <person name="Grigoriev I.V."/>
            <person name="Debuchy R."/>
            <person name="Gladieux P."/>
            <person name="Thoren M.H."/>
            <person name="Johannesson H."/>
        </authorList>
    </citation>
    <scope>NUCLEOTIDE SEQUENCE</scope>
    <source>
        <strain evidence="1">CBS 314.62</strain>
    </source>
</reference>
<gene>
    <name evidence="1" type="ORF">B0T22DRAFT_521635</name>
</gene>